<feature type="domain" description="F-box" evidence="1">
    <location>
        <begin position="9"/>
        <end position="57"/>
    </location>
</feature>
<dbReference type="OrthoDB" id="6138515at2759"/>
<dbReference type="Proteomes" id="UP000683360">
    <property type="component" value="Unassembled WGS sequence"/>
</dbReference>
<dbReference type="AlphaFoldDB" id="A0A8S3V3U0"/>
<evidence type="ECO:0000313" key="2">
    <source>
        <dbReference type="EMBL" id="CAG2252048.1"/>
    </source>
</evidence>
<dbReference type="Pfam" id="PF12937">
    <property type="entry name" value="F-box-like"/>
    <property type="match status" value="1"/>
</dbReference>
<protein>
    <recommendedName>
        <fullName evidence="1">F-box domain-containing protein</fullName>
    </recommendedName>
</protein>
<evidence type="ECO:0000259" key="1">
    <source>
        <dbReference type="PROSITE" id="PS50181"/>
    </source>
</evidence>
<gene>
    <name evidence="2" type="ORF">MEDL_63665</name>
</gene>
<dbReference type="InterPro" id="IPR032675">
    <property type="entry name" value="LRR_dom_sf"/>
</dbReference>
<evidence type="ECO:0000313" key="3">
    <source>
        <dbReference type="Proteomes" id="UP000683360"/>
    </source>
</evidence>
<dbReference type="InterPro" id="IPR036047">
    <property type="entry name" value="F-box-like_dom_sf"/>
</dbReference>
<name>A0A8S3V3U0_MYTED</name>
<dbReference type="InterPro" id="IPR001810">
    <property type="entry name" value="F-box_dom"/>
</dbReference>
<accession>A0A8S3V3U0</accession>
<dbReference type="Gene3D" id="3.80.10.10">
    <property type="entry name" value="Ribonuclease Inhibitor"/>
    <property type="match status" value="1"/>
</dbReference>
<dbReference type="SUPFAM" id="SSF81383">
    <property type="entry name" value="F-box domain"/>
    <property type="match status" value="1"/>
</dbReference>
<dbReference type="PROSITE" id="PS50181">
    <property type="entry name" value="FBOX"/>
    <property type="match status" value="1"/>
</dbReference>
<proteinExistence type="predicted"/>
<dbReference type="Gene3D" id="1.20.1280.50">
    <property type="match status" value="1"/>
</dbReference>
<dbReference type="EMBL" id="CAJPWZ010003104">
    <property type="protein sequence ID" value="CAG2252048.1"/>
    <property type="molecule type" value="Genomic_DNA"/>
</dbReference>
<reference evidence="2" key="1">
    <citation type="submission" date="2021-03" db="EMBL/GenBank/DDBJ databases">
        <authorList>
            <person name="Bekaert M."/>
        </authorList>
    </citation>
    <scope>NUCLEOTIDE SEQUENCE</scope>
</reference>
<dbReference type="SUPFAM" id="SSF52047">
    <property type="entry name" value="RNI-like"/>
    <property type="match status" value="1"/>
</dbReference>
<sequence length="246" mass="28982">MYFSDGYRWFPIEDLPDVPLIRIFFFIDLEDLLLNVNRVCRRFYNLIKFTPTLWSIFEFYGPLVIKEEDLPYIFQHCRSFRVFNIGYSKYTGGLPAFDFSSVSKLSCARNLTWLNLCQTSISTTCFLQFMPNLEILDLSTCLNLKDCDFHAVSLCTKLDSLYISFNEISPKTIRDIVTYIPNIQVLDVCGIHLKYIHVINILDKCYKSLMTFYLSLDSTVHENDFDRFMHFNYTDLAYTVYKPTQS</sequence>
<comment type="caution">
    <text evidence="2">The sequence shown here is derived from an EMBL/GenBank/DDBJ whole genome shotgun (WGS) entry which is preliminary data.</text>
</comment>
<organism evidence="2 3">
    <name type="scientific">Mytilus edulis</name>
    <name type="common">Blue mussel</name>
    <dbReference type="NCBI Taxonomy" id="6550"/>
    <lineage>
        <taxon>Eukaryota</taxon>
        <taxon>Metazoa</taxon>
        <taxon>Spiralia</taxon>
        <taxon>Lophotrochozoa</taxon>
        <taxon>Mollusca</taxon>
        <taxon>Bivalvia</taxon>
        <taxon>Autobranchia</taxon>
        <taxon>Pteriomorphia</taxon>
        <taxon>Mytilida</taxon>
        <taxon>Mytiloidea</taxon>
        <taxon>Mytilidae</taxon>
        <taxon>Mytilinae</taxon>
        <taxon>Mytilus</taxon>
    </lineage>
</organism>
<keyword evidence="3" id="KW-1185">Reference proteome</keyword>